<evidence type="ECO:0000313" key="1">
    <source>
        <dbReference type="EMBL" id="PQP93953.1"/>
    </source>
</evidence>
<protein>
    <submittedName>
        <fullName evidence="1">Uncharacterized protein</fullName>
    </submittedName>
</protein>
<dbReference type="AlphaFoldDB" id="A0A314XRM7"/>
<name>A0A314XRM7_PRUYE</name>
<proteinExistence type="predicted"/>
<reference evidence="1 2" key="1">
    <citation type="submission" date="2018-02" db="EMBL/GenBank/DDBJ databases">
        <title>Draft genome of wild Prunus yedoensis var. nudiflora.</title>
        <authorList>
            <person name="Baek S."/>
            <person name="Kim J.-H."/>
            <person name="Choi K."/>
            <person name="Kim G.-B."/>
            <person name="Cho A."/>
            <person name="Jang H."/>
            <person name="Shin C.-H."/>
            <person name="Yu H.-J."/>
            <person name="Mun J.-H."/>
        </authorList>
    </citation>
    <scope>NUCLEOTIDE SEQUENCE [LARGE SCALE GENOMIC DNA]</scope>
    <source>
        <strain evidence="2">cv. Jeju island</strain>
        <tissue evidence="1">Leaf</tissue>
    </source>
</reference>
<sequence length="81" mass="9053">MANACHGLEDVLTVAKTCRGLVLFEERLGEERRERVWGRGEERVGWGWVALRRWGKGEATTVVPALNEVLGFGEEGGDDLR</sequence>
<dbReference type="Proteomes" id="UP000250321">
    <property type="component" value="Unassembled WGS sequence"/>
</dbReference>
<organism evidence="1 2">
    <name type="scientific">Prunus yedoensis var. nudiflora</name>
    <dbReference type="NCBI Taxonomy" id="2094558"/>
    <lineage>
        <taxon>Eukaryota</taxon>
        <taxon>Viridiplantae</taxon>
        <taxon>Streptophyta</taxon>
        <taxon>Embryophyta</taxon>
        <taxon>Tracheophyta</taxon>
        <taxon>Spermatophyta</taxon>
        <taxon>Magnoliopsida</taxon>
        <taxon>eudicotyledons</taxon>
        <taxon>Gunneridae</taxon>
        <taxon>Pentapetalae</taxon>
        <taxon>rosids</taxon>
        <taxon>fabids</taxon>
        <taxon>Rosales</taxon>
        <taxon>Rosaceae</taxon>
        <taxon>Amygdaloideae</taxon>
        <taxon>Amygdaleae</taxon>
        <taxon>Prunus</taxon>
    </lineage>
</organism>
<keyword evidence="2" id="KW-1185">Reference proteome</keyword>
<comment type="caution">
    <text evidence="1">The sequence shown here is derived from an EMBL/GenBank/DDBJ whole genome shotgun (WGS) entry which is preliminary data.</text>
</comment>
<evidence type="ECO:0000313" key="2">
    <source>
        <dbReference type="Proteomes" id="UP000250321"/>
    </source>
</evidence>
<dbReference type="EMBL" id="PJQY01002411">
    <property type="protein sequence ID" value="PQP93953.1"/>
    <property type="molecule type" value="Genomic_DNA"/>
</dbReference>
<accession>A0A314XRM7</accession>
<gene>
    <name evidence="1" type="ORF">Pyn_30346</name>
</gene>